<dbReference type="SMART" id="SM00575">
    <property type="entry name" value="ZnF_PMZ"/>
    <property type="match status" value="1"/>
</dbReference>
<evidence type="ECO:0000256" key="1">
    <source>
        <dbReference type="ARBA" id="ARBA00022723"/>
    </source>
</evidence>
<keyword evidence="5" id="KW-0175">Coiled coil</keyword>
<reference evidence="8" key="2">
    <citation type="submission" date="2025-08" db="UniProtKB">
        <authorList>
            <consortium name="RefSeq"/>
        </authorList>
    </citation>
    <scope>IDENTIFICATION</scope>
    <source>
        <tissue evidence="8">Leaf</tissue>
    </source>
</reference>
<evidence type="ECO:0000256" key="3">
    <source>
        <dbReference type="ARBA" id="ARBA00022833"/>
    </source>
</evidence>
<sequence>MAKELKNGYYEIRKACLEHTCPVETRCNYMRKASSRVIAVVFKAQFSDPSKAPVPMDLQQLVLEDLKVSASYNKCRRARGIAIDNLFGSDEDSYDQLAEYLHLLKLANPGTVTEIKTEIEEDGSERFLYTFLAFGASIQGFSKLRRVLVVDGTHLTGKYKGVLLTASGQDGNFQVFPLAFAIVDSENDDAWTWFFEKLERIIADSNTLTIISDRCQSIYIAKNRVFPLSHHAACIVHLAWNENAKFHNKGLEKLVTNAAYAYTVGSFWMMYGKIRGKNMECARWLDKIGAAHWSRAYFQGDCYNLMTSNIAESLNKALWKGRASPVVELLKFIRAMLTLWFSARRKKSTRHNRLVTPEVDIQMTKNISLLQGSKVATVSSWSYEIVGLFNGKHHVLLDLKKCTCKQYDRVKIPCGHAMFAVNYQGIPPTTLVDMYYKTSTWVATYAGVINPEVNPNDLGMADEVVRRNIIPPKSRRPSGRPIKTRIPSVGEYPNQVMAGESSSRRWPFDSEWEDMDDANPDKRPKLNSYFEWEEEALETIYEAFSKTRAVVEAETKDRFTSILHMLHEHMKKKEEATALQHQVELIDAQLSQLNQILGQELVDIEAEHKRLEETRELAAADVKQCKVPPPIDWCKLEVRFPDV</sequence>
<organism evidence="7 8">
    <name type="scientific">Camelina sativa</name>
    <name type="common">False flax</name>
    <name type="synonym">Myagrum sativum</name>
    <dbReference type="NCBI Taxonomy" id="90675"/>
    <lineage>
        <taxon>Eukaryota</taxon>
        <taxon>Viridiplantae</taxon>
        <taxon>Streptophyta</taxon>
        <taxon>Embryophyta</taxon>
        <taxon>Tracheophyta</taxon>
        <taxon>Spermatophyta</taxon>
        <taxon>Magnoliopsida</taxon>
        <taxon>eudicotyledons</taxon>
        <taxon>Gunneridae</taxon>
        <taxon>Pentapetalae</taxon>
        <taxon>rosids</taxon>
        <taxon>malvids</taxon>
        <taxon>Brassicales</taxon>
        <taxon>Brassicaceae</taxon>
        <taxon>Camelineae</taxon>
        <taxon>Camelina</taxon>
    </lineage>
</organism>
<feature type="coiled-coil region" evidence="5">
    <location>
        <begin position="594"/>
        <end position="621"/>
    </location>
</feature>
<evidence type="ECO:0000313" key="7">
    <source>
        <dbReference type="Proteomes" id="UP000694864"/>
    </source>
</evidence>
<name>A0ABM0WPA5_CAMSA</name>
<dbReference type="PANTHER" id="PTHR31973:SF187">
    <property type="entry name" value="MUTATOR TRANSPOSASE MUDRA PROTEIN"/>
    <property type="match status" value="1"/>
</dbReference>
<dbReference type="Pfam" id="PF04434">
    <property type="entry name" value="SWIM"/>
    <property type="match status" value="1"/>
</dbReference>
<dbReference type="GeneID" id="104753531"/>
<dbReference type="InterPro" id="IPR007527">
    <property type="entry name" value="Znf_SWIM"/>
</dbReference>
<dbReference type="PANTHER" id="PTHR31973">
    <property type="entry name" value="POLYPROTEIN, PUTATIVE-RELATED"/>
    <property type="match status" value="1"/>
</dbReference>
<evidence type="ECO:0000256" key="2">
    <source>
        <dbReference type="ARBA" id="ARBA00022771"/>
    </source>
</evidence>
<evidence type="ECO:0000259" key="6">
    <source>
        <dbReference type="PROSITE" id="PS50966"/>
    </source>
</evidence>
<gene>
    <name evidence="8" type="primary">LOC104753531</name>
</gene>
<accession>A0ABM0WPA5</accession>
<feature type="domain" description="SWIM-type" evidence="6">
    <location>
        <begin position="393"/>
        <end position="425"/>
    </location>
</feature>
<keyword evidence="7" id="KW-1185">Reference proteome</keyword>
<protein>
    <submittedName>
        <fullName evidence="8">Uncharacterized protein LOC104753531</fullName>
    </submittedName>
</protein>
<keyword evidence="1" id="KW-0479">Metal-binding</keyword>
<evidence type="ECO:0000313" key="8">
    <source>
        <dbReference type="RefSeq" id="XP_010474075.2"/>
    </source>
</evidence>
<reference evidence="7" key="1">
    <citation type="journal article" date="2014" name="Nat. Commun.">
        <title>The emerging biofuel crop Camelina sativa retains a highly undifferentiated hexaploid genome structure.</title>
        <authorList>
            <person name="Kagale S."/>
            <person name="Koh C."/>
            <person name="Nixon J."/>
            <person name="Bollina V."/>
            <person name="Clarke W.E."/>
            <person name="Tuteja R."/>
            <person name="Spillane C."/>
            <person name="Robinson S.J."/>
            <person name="Links M.G."/>
            <person name="Clarke C."/>
            <person name="Higgins E.E."/>
            <person name="Huebert T."/>
            <person name="Sharpe A.G."/>
            <person name="Parkin I.A."/>
        </authorList>
    </citation>
    <scope>NUCLEOTIDE SEQUENCE [LARGE SCALE GENOMIC DNA]</scope>
    <source>
        <strain evidence="7">cv. DH55</strain>
    </source>
</reference>
<dbReference type="Proteomes" id="UP000694864">
    <property type="component" value="Chromosome 16"/>
</dbReference>
<dbReference type="InterPro" id="IPR006564">
    <property type="entry name" value="Znf_PMZ"/>
</dbReference>
<proteinExistence type="predicted"/>
<dbReference type="InterPro" id="IPR018289">
    <property type="entry name" value="MULE_transposase_dom"/>
</dbReference>
<keyword evidence="3" id="KW-0862">Zinc</keyword>
<dbReference type="PROSITE" id="PS50966">
    <property type="entry name" value="ZF_SWIM"/>
    <property type="match status" value="1"/>
</dbReference>
<dbReference type="Pfam" id="PF10551">
    <property type="entry name" value="MULE"/>
    <property type="match status" value="1"/>
</dbReference>
<keyword evidence="2 4" id="KW-0863">Zinc-finger</keyword>
<evidence type="ECO:0000256" key="5">
    <source>
        <dbReference type="SAM" id="Coils"/>
    </source>
</evidence>
<evidence type="ECO:0000256" key="4">
    <source>
        <dbReference type="PROSITE-ProRule" id="PRU00325"/>
    </source>
</evidence>
<dbReference type="RefSeq" id="XP_010474075.2">
    <property type="nucleotide sequence ID" value="XM_010475773.2"/>
</dbReference>